<accession>A0ACC0V365</accession>
<name>A0ACC0V365_9HYPO</name>
<protein>
    <submittedName>
        <fullName evidence="1">Uncharacterized protein</fullName>
    </submittedName>
</protein>
<proteinExistence type="predicted"/>
<gene>
    <name evidence="1" type="ORF">N3K66_004178</name>
</gene>
<organism evidence="1 2">
    <name type="scientific">Trichothecium roseum</name>
    <dbReference type="NCBI Taxonomy" id="47278"/>
    <lineage>
        <taxon>Eukaryota</taxon>
        <taxon>Fungi</taxon>
        <taxon>Dikarya</taxon>
        <taxon>Ascomycota</taxon>
        <taxon>Pezizomycotina</taxon>
        <taxon>Sordariomycetes</taxon>
        <taxon>Hypocreomycetidae</taxon>
        <taxon>Hypocreales</taxon>
        <taxon>Hypocreales incertae sedis</taxon>
        <taxon>Trichothecium</taxon>
    </lineage>
</organism>
<dbReference type="EMBL" id="CM047943">
    <property type="protein sequence ID" value="KAI9899916.1"/>
    <property type="molecule type" value="Genomic_DNA"/>
</dbReference>
<dbReference type="Proteomes" id="UP001163324">
    <property type="component" value="Chromosome 4"/>
</dbReference>
<evidence type="ECO:0000313" key="1">
    <source>
        <dbReference type="EMBL" id="KAI9899916.1"/>
    </source>
</evidence>
<sequence length="498" mass="51529">MKQTLVLSAAWAFLVRSSTAADLAYITDLDAYNLLAPCASSAVSAGLNIHTRSCAEDDEALSKLHSCACSNTITRDAIFSEISESVSYSCGTVASGDFKSASQVYDKYCSPDMSLSFSTPSKNVVQAYITDLAQLNQYLPSCAADGLSYAVMSQTYARCPEAASLLAPCVCGKEDVPDLVMSALTSTVKEACGNTEDVTAAANFYSQYCDMNDGTTSFTAPSGPPGDMTYHITALSQFSSLNSCARAGLQTAIFAQTDYKCAEGPQALASCVCIKSGMRRVVSSSLTSEVKYSCSSTATADVSSALAVFDYYCSAAQDDVVANVSESISEPYPTATSGSGAGGSEPSATDSSSSNGSDSTSGGSDDASGSNSGSGGSVNSTAAIVGGVLGGVIVLAIAAAIFWFMRRKSAKAKLAAAAAAAPQQPRYEYTGEPELEGSDHASAGGMTQVADNNTEYYKPHNELHGWTVQELAPQEGNRTELQGGTTTSYRPSAHEMSA</sequence>
<keyword evidence="2" id="KW-1185">Reference proteome</keyword>
<evidence type="ECO:0000313" key="2">
    <source>
        <dbReference type="Proteomes" id="UP001163324"/>
    </source>
</evidence>
<comment type="caution">
    <text evidence="1">The sequence shown here is derived from an EMBL/GenBank/DDBJ whole genome shotgun (WGS) entry which is preliminary data.</text>
</comment>
<reference evidence="1" key="1">
    <citation type="submission" date="2022-10" db="EMBL/GenBank/DDBJ databases">
        <title>Complete Genome of Trichothecium roseum strain YXFP-22015, a Plant Pathogen Isolated from Citrus.</title>
        <authorList>
            <person name="Wang Y."/>
            <person name="Zhu L."/>
        </authorList>
    </citation>
    <scope>NUCLEOTIDE SEQUENCE</scope>
    <source>
        <strain evidence="1">YXFP-22015</strain>
    </source>
</reference>